<reference evidence="2" key="1">
    <citation type="submission" date="2019-07" db="EMBL/GenBank/DDBJ databases">
        <authorList>
            <person name="Dittberner H."/>
        </authorList>
    </citation>
    <scope>NUCLEOTIDE SEQUENCE [LARGE SCALE GENOMIC DNA]</scope>
</reference>
<evidence type="ECO:0000313" key="2">
    <source>
        <dbReference type="EMBL" id="VVB09680.1"/>
    </source>
</evidence>
<feature type="region of interest" description="Disordered" evidence="1">
    <location>
        <begin position="221"/>
        <end position="369"/>
    </location>
</feature>
<feature type="compositionally biased region" description="Basic and acidic residues" evidence="1">
    <location>
        <begin position="331"/>
        <end position="346"/>
    </location>
</feature>
<protein>
    <submittedName>
        <fullName evidence="2">Uncharacterized protein</fullName>
    </submittedName>
</protein>
<dbReference type="OrthoDB" id="272624at2759"/>
<feature type="compositionally biased region" description="Polar residues" evidence="1">
    <location>
        <begin position="55"/>
        <end position="93"/>
    </location>
</feature>
<evidence type="ECO:0000256" key="1">
    <source>
        <dbReference type="SAM" id="MobiDB-lite"/>
    </source>
</evidence>
<gene>
    <name evidence="2" type="ORF">ANE_LOCUS20124</name>
</gene>
<evidence type="ECO:0000313" key="3">
    <source>
        <dbReference type="Proteomes" id="UP000489600"/>
    </source>
</evidence>
<keyword evidence="3" id="KW-1185">Reference proteome</keyword>
<comment type="caution">
    <text evidence="2">The sequence shown here is derived from an EMBL/GenBank/DDBJ whole genome shotgun (WGS) entry which is preliminary data.</text>
</comment>
<organism evidence="2 3">
    <name type="scientific">Arabis nemorensis</name>
    <dbReference type="NCBI Taxonomy" id="586526"/>
    <lineage>
        <taxon>Eukaryota</taxon>
        <taxon>Viridiplantae</taxon>
        <taxon>Streptophyta</taxon>
        <taxon>Embryophyta</taxon>
        <taxon>Tracheophyta</taxon>
        <taxon>Spermatophyta</taxon>
        <taxon>Magnoliopsida</taxon>
        <taxon>eudicotyledons</taxon>
        <taxon>Gunneridae</taxon>
        <taxon>Pentapetalae</taxon>
        <taxon>rosids</taxon>
        <taxon>malvids</taxon>
        <taxon>Brassicales</taxon>
        <taxon>Brassicaceae</taxon>
        <taxon>Arabideae</taxon>
        <taxon>Arabis</taxon>
    </lineage>
</organism>
<feature type="region of interest" description="Disordered" evidence="1">
    <location>
        <begin position="1"/>
        <end position="93"/>
    </location>
</feature>
<dbReference type="Proteomes" id="UP000489600">
    <property type="component" value="Unassembled WGS sequence"/>
</dbReference>
<feature type="compositionally biased region" description="Basic residues" evidence="1">
    <location>
        <begin position="21"/>
        <end position="35"/>
    </location>
</feature>
<feature type="region of interest" description="Disordered" evidence="1">
    <location>
        <begin position="433"/>
        <end position="459"/>
    </location>
</feature>
<proteinExistence type="predicted"/>
<feature type="compositionally biased region" description="Basic and acidic residues" evidence="1">
    <location>
        <begin position="358"/>
        <end position="369"/>
    </location>
</feature>
<dbReference type="AlphaFoldDB" id="A0A565C7X0"/>
<feature type="region of interest" description="Disordered" evidence="1">
    <location>
        <begin position="394"/>
        <end position="417"/>
    </location>
</feature>
<feature type="compositionally biased region" description="Basic residues" evidence="1">
    <location>
        <begin position="347"/>
        <end position="357"/>
    </location>
</feature>
<feature type="compositionally biased region" description="Polar residues" evidence="1">
    <location>
        <begin position="404"/>
        <end position="417"/>
    </location>
</feature>
<feature type="compositionally biased region" description="Basic residues" evidence="1">
    <location>
        <begin position="314"/>
        <end position="330"/>
    </location>
</feature>
<dbReference type="EMBL" id="CABITT030000007">
    <property type="protein sequence ID" value="VVB09680.1"/>
    <property type="molecule type" value="Genomic_DNA"/>
</dbReference>
<sequence length="490" mass="54919">MDLDFDDQPSDLAAPAARAGARFKPKGRPQPKKKQVSLSTSKTTISTDLPKEKFSTQSENPVSLDGSSAYPSKDSTSETIVPESGTINESTSVALSEENADVFSRGVNWKPSILRASTNVVLERKRCDDDIEASPELHDDPKTQESAVEDFVTPATDENIHAQTERMQPAEEECHLDMETLDIVQEEGMTSAYEQPIGKFQPKPRLLDPVIEEPESHYYVDDTGHFTMGTSDSEPMVDVESRNDFNTNTTFSGEIQEEGLNIPEVPRETVPEMEAQSAYGGWEHEEQGTNNPVTGDKENGVGDTVEAEQSGTKGKGKKGKSKRGTTRKRKTTSEEEPNKSSEDPEKKKFKHSSRRQKRTLDKELLETPDEEIRFLPIKQMLRLVEYKEWLEKKEAKGAAAVPPTQESNTNTSDNQYYSQDFGAEDEFAMEEGENQEANVVKPDSPVNYQTYMKKTPRTRWSKQDTELFYEIASTDQAQIQIRRTPGAIEA</sequence>
<name>A0A565C7X0_9BRAS</name>
<accession>A0A565C7X0</accession>
<feature type="compositionally biased region" description="Polar residues" evidence="1">
    <location>
        <begin position="244"/>
        <end position="253"/>
    </location>
</feature>
<feature type="compositionally biased region" description="Polar residues" evidence="1">
    <location>
        <begin position="36"/>
        <end position="47"/>
    </location>
</feature>